<dbReference type="InterPro" id="IPR036081">
    <property type="entry name" value="Translin_sf"/>
</dbReference>
<dbReference type="InterPro" id="IPR016069">
    <property type="entry name" value="Translin_C"/>
</dbReference>
<gene>
    <name evidence="22" type="ORF">ROHU_031432</name>
</gene>
<dbReference type="GO" id="GO:0046872">
    <property type="term" value="F:metal ion binding"/>
    <property type="evidence" value="ECO:0007669"/>
    <property type="project" value="UniProtKB-KW"/>
</dbReference>
<evidence type="ECO:0000256" key="15">
    <source>
        <dbReference type="ARBA" id="ARBA00023242"/>
    </source>
</evidence>
<evidence type="ECO:0000256" key="13">
    <source>
        <dbReference type="ARBA" id="ARBA00023034"/>
    </source>
</evidence>
<keyword evidence="6" id="KW-0963">Cytoplasm</keyword>
<evidence type="ECO:0000256" key="5">
    <source>
        <dbReference type="ARBA" id="ARBA00022473"/>
    </source>
</evidence>
<evidence type="ECO:0000256" key="9">
    <source>
        <dbReference type="ARBA" id="ARBA00022782"/>
    </source>
</evidence>
<evidence type="ECO:0000256" key="1">
    <source>
        <dbReference type="ARBA" id="ARBA00004123"/>
    </source>
</evidence>
<sequence>MSKREDEGCHRKRKTEAGPKSEDCVNPNSAVIAAFKVFQQELDTKHDKYERLVKISRDITIESKRTIFLLHRVTSVPDVEEILNEADVKLDSVRQKIGQIAEELKGEDLHQFHRAFTPGIQEYVEAVSFHHFIKHRSLISLEEINARLVFMRENNKGEAEVAWTGPSVLTFHITPTDYLLGVADLTGELMRMCISSVGNGDIDTPFQLSGFLREIHDGFSYIGNTGPYEVSKKLHTLRQSLGKVEDACYTLRVRGSEIPKHMLADVFTSRAAAHLDPDDTMV</sequence>
<keyword evidence="23" id="KW-1185">Reference proteome</keyword>
<dbReference type="FunFam" id="1.20.58.200:FF:000001">
    <property type="entry name" value="Translin-associated factor X"/>
    <property type="match status" value="1"/>
</dbReference>
<evidence type="ECO:0007829" key="24">
    <source>
        <dbReference type="PeptideAtlas" id="A0A498LQL6"/>
    </source>
</evidence>
<keyword evidence="9" id="KW-0221">Differentiation</keyword>
<feature type="binding site" evidence="20">
    <location>
        <position position="188"/>
    </location>
    <ligand>
        <name>Mg(2+)</name>
        <dbReference type="ChEBI" id="CHEBI:18420"/>
    </ligand>
</feature>
<evidence type="ECO:0000256" key="19">
    <source>
        <dbReference type="ARBA" id="ARBA00042076"/>
    </source>
</evidence>
<evidence type="ECO:0000256" key="11">
    <source>
        <dbReference type="ARBA" id="ARBA00022843"/>
    </source>
</evidence>
<evidence type="ECO:0000256" key="3">
    <source>
        <dbReference type="ARBA" id="ARBA00004556"/>
    </source>
</evidence>
<proteinExistence type="evidence at protein level"/>
<comment type="caution">
    <text evidence="22">The sequence shown here is derived from an EMBL/GenBank/DDBJ whole genome shotgun (WGS) entry which is preliminary data.</text>
</comment>
<reference evidence="22 23" key="1">
    <citation type="submission" date="2018-03" db="EMBL/GenBank/DDBJ databases">
        <title>Draft genome sequence of Rohu Carp (Labeo rohita).</title>
        <authorList>
            <person name="Das P."/>
            <person name="Kushwaha B."/>
            <person name="Joshi C.G."/>
            <person name="Kumar D."/>
            <person name="Nagpure N.S."/>
            <person name="Sahoo L."/>
            <person name="Das S.P."/>
            <person name="Bit A."/>
            <person name="Patnaik S."/>
            <person name="Meher P.K."/>
            <person name="Jayasankar P."/>
            <person name="Koringa P.G."/>
            <person name="Patel N.V."/>
            <person name="Hinsu A.T."/>
            <person name="Kumar R."/>
            <person name="Pandey M."/>
            <person name="Agarwal S."/>
            <person name="Srivastava S."/>
            <person name="Singh M."/>
            <person name="Iquebal M.A."/>
            <person name="Jaiswal S."/>
            <person name="Angadi U.B."/>
            <person name="Kumar N."/>
            <person name="Raza M."/>
            <person name="Shah T.M."/>
            <person name="Rai A."/>
            <person name="Jena J.K."/>
        </authorList>
    </citation>
    <scope>NUCLEOTIDE SEQUENCE [LARGE SCALE GENOMIC DNA]</scope>
    <source>
        <strain evidence="22">DASCIFA01</strain>
        <tissue evidence="22">Testis</tissue>
    </source>
</reference>
<keyword evidence="15" id="KW-0539">Nucleus</keyword>
<keyword evidence="10 20" id="KW-0460">Magnesium</keyword>
<dbReference type="STRING" id="84645.A0A498LQL6"/>
<dbReference type="InterPro" id="IPR002848">
    <property type="entry name" value="Translin_fam"/>
</dbReference>
<comment type="similarity">
    <text evidence="4">Belongs to the translin family.</text>
</comment>
<dbReference type="PANTHER" id="PTHR10741">
    <property type="entry name" value="TRANSLIN AND TRANSLIN ASSOCIATED PROTEIN X"/>
    <property type="match status" value="1"/>
</dbReference>
<evidence type="ECO:0000256" key="16">
    <source>
        <dbReference type="ARBA" id="ARBA00037653"/>
    </source>
</evidence>
<name>A0A498LQL6_LABRO</name>
<comment type="subcellular location">
    <subcellularLocation>
        <location evidence="3">Cytoplasm</location>
        <location evidence="3">Perinuclear region</location>
    </subcellularLocation>
    <subcellularLocation>
        <location evidence="2">Golgi apparatus</location>
    </subcellularLocation>
    <subcellularLocation>
        <location evidence="1">Nucleus</location>
    </subcellularLocation>
</comment>
<organism evidence="22 23">
    <name type="scientific">Labeo rohita</name>
    <name type="common">Indian major carp</name>
    <name type="synonym">Cyprinus rohita</name>
    <dbReference type="NCBI Taxonomy" id="84645"/>
    <lineage>
        <taxon>Eukaryota</taxon>
        <taxon>Metazoa</taxon>
        <taxon>Chordata</taxon>
        <taxon>Craniata</taxon>
        <taxon>Vertebrata</taxon>
        <taxon>Euteleostomi</taxon>
        <taxon>Actinopterygii</taxon>
        <taxon>Neopterygii</taxon>
        <taxon>Teleostei</taxon>
        <taxon>Ostariophysi</taxon>
        <taxon>Cypriniformes</taxon>
        <taxon>Cyprinidae</taxon>
        <taxon>Labeoninae</taxon>
        <taxon>Labeonini</taxon>
        <taxon>Labeo</taxon>
    </lineage>
</organism>
<keyword evidence="8 20" id="KW-0479">Metal-binding</keyword>
<dbReference type="Pfam" id="PF01997">
    <property type="entry name" value="Translin"/>
    <property type="match status" value="1"/>
</dbReference>
<keyword evidence="14" id="KW-0238">DNA-binding</keyword>
<keyword evidence="13" id="KW-0333">Golgi apparatus</keyword>
<dbReference type="OrthoDB" id="31005at2759"/>
<evidence type="ECO:0000256" key="18">
    <source>
        <dbReference type="ARBA" id="ARBA00041076"/>
    </source>
</evidence>
<evidence type="ECO:0000256" key="20">
    <source>
        <dbReference type="PIRSR" id="PIRSR602848-1"/>
    </source>
</evidence>
<evidence type="ECO:0000256" key="21">
    <source>
        <dbReference type="SAM" id="MobiDB-lite"/>
    </source>
</evidence>
<keyword evidence="5" id="KW-0217">Developmental protein</keyword>
<dbReference type="Gene3D" id="1.20.58.200">
    <property type="entry name" value="Translin, domain 2"/>
    <property type="match status" value="1"/>
</dbReference>
<comment type="function">
    <text evidence="16">Acts in combination with TSN as an endonuclease involved in the activation of the RNA-induced silencing complex (RISC). Possible role in spermatogenesis.</text>
</comment>
<protein>
    <recommendedName>
        <fullName evidence="18">Translin-associated protein X</fullName>
    </recommendedName>
    <alternativeName>
        <fullName evidence="19">Translin-associated factor X</fullName>
    </alternativeName>
</protein>
<dbReference type="GO" id="GO:0043565">
    <property type="term" value="F:sequence-specific DNA binding"/>
    <property type="evidence" value="ECO:0007669"/>
    <property type="project" value="InterPro"/>
</dbReference>
<dbReference type="GO" id="GO:0005634">
    <property type="term" value="C:nucleus"/>
    <property type="evidence" value="ECO:0007669"/>
    <property type="project" value="UniProtKB-SubCell"/>
</dbReference>
<evidence type="ECO:0000256" key="14">
    <source>
        <dbReference type="ARBA" id="ARBA00023125"/>
    </source>
</evidence>
<dbReference type="SUPFAM" id="SSF74784">
    <property type="entry name" value="Translin"/>
    <property type="match status" value="1"/>
</dbReference>
<dbReference type="InterPro" id="IPR016068">
    <property type="entry name" value="Translin_N"/>
</dbReference>
<evidence type="ECO:0000313" key="22">
    <source>
        <dbReference type="EMBL" id="RXN09406.1"/>
    </source>
</evidence>
<dbReference type="Gene3D" id="1.20.58.190">
    <property type="entry name" value="Translin, domain 1"/>
    <property type="match status" value="1"/>
</dbReference>
<keyword evidence="12" id="KW-0744">Spermatogenesis</keyword>
<evidence type="ECO:0000256" key="6">
    <source>
        <dbReference type="ARBA" id="ARBA00022490"/>
    </source>
</evidence>
<dbReference type="Proteomes" id="UP000290572">
    <property type="component" value="Unassembled WGS sequence"/>
</dbReference>
<dbReference type="GO" id="GO:0030154">
    <property type="term" value="P:cell differentiation"/>
    <property type="evidence" value="ECO:0007669"/>
    <property type="project" value="UniProtKB-KW"/>
</dbReference>
<keyword evidence="7" id="KW-1017">Isopeptide bond</keyword>
<dbReference type="AlphaFoldDB" id="A0A498LQL6"/>
<keyword evidence="11" id="KW-0832">Ubl conjugation</keyword>
<feature type="region of interest" description="Disordered" evidence="21">
    <location>
        <begin position="1"/>
        <end position="23"/>
    </location>
</feature>
<evidence type="ECO:0000256" key="2">
    <source>
        <dbReference type="ARBA" id="ARBA00004555"/>
    </source>
</evidence>
<dbReference type="FunFam" id="1.20.58.190:FF:000002">
    <property type="entry name" value="Translin-associated factor X"/>
    <property type="match status" value="1"/>
</dbReference>
<evidence type="ECO:0000256" key="12">
    <source>
        <dbReference type="ARBA" id="ARBA00022871"/>
    </source>
</evidence>
<evidence type="ECO:0000313" key="23">
    <source>
        <dbReference type="Proteomes" id="UP000290572"/>
    </source>
</evidence>
<dbReference type="GO" id="GO:0007283">
    <property type="term" value="P:spermatogenesis"/>
    <property type="evidence" value="ECO:0007669"/>
    <property type="project" value="UniProtKB-KW"/>
</dbReference>
<evidence type="ECO:0000256" key="8">
    <source>
        <dbReference type="ARBA" id="ARBA00022723"/>
    </source>
</evidence>
<feature type="binding site" evidence="20">
    <location>
        <position position="125"/>
    </location>
    <ligand>
        <name>Mg(2+)</name>
        <dbReference type="ChEBI" id="CHEBI:18420"/>
    </ligand>
</feature>
<evidence type="ECO:0000256" key="7">
    <source>
        <dbReference type="ARBA" id="ARBA00022499"/>
    </source>
</evidence>
<comment type="subunit">
    <text evidence="17">Ring-shaped heterooctamer of six TSN and two TSNAX subunits. Interacts with GOLGA3, TSNAXIP1, SUN1 and AKAP9. Interacts with the homodimeric form of C1D following gamma-radiation. Interacts with TSN and C1D in a mutually exclusive manner.</text>
</comment>
<keyword evidence="24" id="KW-1267">Proteomics identification</keyword>
<evidence type="ECO:0000256" key="10">
    <source>
        <dbReference type="ARBA" id="ARBA00022842"/>
    </source>
</evidence>
<accession>A0A498LQL6</accession>
<evidence type="ECO:0000256" key="4">
    <source>
        <dbReference type="ARBA" id="ARBA00005902"/>
    </source>
</evidence>
<dbReference type="GO" id="GO:0005794">
    <property type="term" value="C:Golgi apparatus"/>
    <property type="evidence" value="ECO:0007669"/>
    <property type="project" value="UniProtKB-SubCell"/>
</dbReference>
<evidence type="ECO:0000256" key="17">
    <source>
        <dbReference type="ARBA" id="ARBA00038594"/>
    </source>
</evidence>
<dbReference type="EMBL" id="QBIY01013283">
    <property type="protein sequence ID" value="RXN09406.1"/>
    <property type="molecule type" value="Genomic_DNA"/>
</dbReference>
<dbReference type="GO" id="GO:0048471">
    <property type="term" value="C:perinuclear region of cytoplasm"/>
    <property type="evidence" value="ECO:0007669"/>
    <property type="project" value="UniProtKB-SubCell"/>
</dbReference>